<sequence length="71" mass="8039">MLIMNWLSYRCGRSILVAVVFHLVANITNEAFHTAPDTKAIQTAILLVVAVVLVWRDRALFFARPDRVARS</sequence>
<accession>A0ABN2LTA8</accession>
<gene>
    <name evidence="2" type="ORF">GCM10009811_23620</name>
</gene>
<proteinExistence type="predicted"/>
<dbReference type="RefSeq" id="WP_344085443.1">
    <property type="nucleotide sequence ID" value="NZ_BAAAPO010000037.1"/>
</dbReference>
<comment type="caution">
    <text evidence="2">The sequence shown here is derived from an EMBL/GenBank/DDBJ whole genome shotgun (WGS) entry which is preliminary data.</text>
</comment>
<feature type="transmembrane region" description="Helical" evidence="1">
    <location>
        <begin position="7"/>
        <end position="27"/>
    </location>
</feature>
<dbReference type="EMBL" id="BAAAPO010000037">
    <property type="protein sequence ID" value="GAA1798868.1"/>
    <property type="molecule type" value="Genomic_DNA"/>
</dbReference>
<evidence type="ECO:0000313" key="3">
    <source>
        <dbReference type="Proteomes" id="UP001499938"/>
    </source>
</evidence>
<feature type="transmembrane region" description="Helical" evidence="1">
    <location>
        <begin position="39"/>
        <end position="55"/>
    </location>
</feature>
<organism evidence="2 3">
    <name type="scientific">Nostocoides veronense</name>
    <dbReference type="NCBI Taxonomy" id="330836"/>
    <lineage>
        <taxon>Bacteria</taxon>
        <taxon>Bacillati</taxon>
        <taxon>Actinomycetota</taxon>
        <taxon>Actinomycetes</taxon>
        <taxon>Micrococcales</taxon>
        <taxon>Intrasporangiaceae</taxon>
        <taxon>Nostocoides</taxon>
    </lineage>
</organism>
<name>A0ABN2LTA8_9MICO</name>
<evidence type="ECO:0000256" key="1">
    <source>
        <dbReference type="SAM" id="Phobius"/>
    </source>
</evidence>
<dbReference type="Proteomes" id="UP001499938">
    <property type="component" value="Unassembled WGS sequence"/>
</dbReference>
<reference evidence="2 3" key="1">
    <citation type="journal article" date="2019" name="Int. J. Syst. Evol. Microbiol.">
        <title>The Global Catalogue of Microorganisms (GCM) 10K type strain sequencing project: providing services to taxonomists for standard genome sequencing and annotation.</title>
        <authorList>
            <consortium name="The Broad Institute Genomics Platform"/>
            <consortium name="The Broad Institute Genome Sequencing Center for Infectious Disease"/>
            <person name="Wu L."/>
            <person name="Ma J."/>
        </authorList>
    </citation>
    <scope>NUCLEOTIDE SEQUENCE [LARGE SCALE GENOMIC DNA]</scope>
    <source>
        <strain evidence="2 3">JCM 15592</strain>
    </source>
</reference>
<protein>
    <recommendedName>
        <fullName evidence="4">Abortive infection protein</fullName>
    </recommendedName>
</protein>
<keyword evidence="1" id="KW-0812">Transmembrane</keyword>
<keyword evidence="3" id="KW-1185">Reference proteome</keyword>
<keyword evidence="1" id="KW-1133">Transmembrane helix</keyword>
<evidence type="ECO:0008006" key="4">
    <source>
        <dbReference type="Google" id="ProtNLM"/>
    </source>
</evidence>
<keyword evidence="1" id="KW-0472">Membrane</keyword>
<evidence type="ECO:0000313" key="2">
    <source>
        <dbReference type="EMBL" id="GAA1798868.1"/>
    </source>
</evidence>